<feature type="domain" description="Rhodanese" evidence="6">
    <location>
        <begin position="290"/>
        <end position="406"/>
    </location>
</feature>
<evidence type="ECO:0000313" key="8">
    <source>
        <dbReference type="Proteomes" id="UP001140513"/>
    </source>
</evidence>
<feature type="compositionally biased region" description="Polar residues" evidence="3">
    <location>
        <begin position="96"/>
        <end position="107"/>
    </location>
</feature>
<dbReference type="PANTHER" id="PTHR19134:SF561">
    <property type="entry name" value="PROTEIN TYROSINE PHOSPHATASE 36E, ISOFORM A"/>
    <property type="match status" value="1"/>
</dbReference>
<dbReference type="CDD" id="cd01446">
    <property type="entry name" value="DSP_MapKP"/>
    <property type="match status" value="1"/>
</dbReference>
<feature type="compositionally biased region" description="Low complexity" evidence="3">
    <location>
        <begin position="15"/>
        <end position="31"/>
    </location>
</feature>
<evidence type="ECO:0000313" key="7">
    <source>
        <dbReference type="EMBL" id="KAJ4349886.1"/>
    </source>
</evidence>
<dbReference type="EC" id="3.1.3.48" evidence="2"/>
<dbReference type="Gene3D" id="3.40.250.10">
    <property type="entry name" value="Rhodanese-like domain"/>
    <property type="match status" value="1"/>
</dbReference>
<dbReference type="InterPro" id="IPR000242">
    <property type="entry name" value="PTP_cat"/>
</dbReference>
<feature type="compositionally biased region" description="Low complexity" evidence="3">
    <location>
        <begin position="824"/>
        <end position="847"/>
    </location>
</feature>
<dbReference type="PROSITE" id="PS50056">
    <property type="entry name" value="TYR_PHOSPHATASE_2"/>
    <property type="match status" value="1"/>
</dbReference>
<evidence type="ECO:0000259" key="4">
    <source>
        <dbReference type="PROSITE" id="PS50055"/>
    </source>
</evidence>
<dbReference type="Gene3D" id="3.90.190.10">
    <property type="entry name" value="Protein tyrosine phosphatase superfamily"/>
    <property type="match status" value="1"/>
</dbReference>
<dbReference type="Pfam" id="PF00102">
    <property type="entry name" value="Y_phosphatase"/>
    <property type="match status" value="2"/>
</dbReference>
<feature type="domain" description="Tyrosine specific protein phosphatases" evidence="5">
    <location>
        <begin position="740"/>
        <end position="807"/>
    </location>
</feature>
<feature type="compositionally biased region" description="Basic and acidic residues" evidence="3">
    <location>
        <begin position="848"/>
        <end position="857"/>
    </location>
</feature>
<dbReference type="RefSeq" id="XP_056068816.1">
    <property type="nucleotide sequence ID" value="XM_056217260.1"/>
</dbReference>
<feature type="region of interest" description="Disordered" evidence="3">
    <location>
        <begin position="798"/>
        <end position="858"/>
    </location>
</feature>
<sequence>MSTPALSPRPRETSHPTTQTRSSRPTPKPRTGAARSPVKSTPLTNRRMNDLKTPGISTGHEPKTPSPNYFGLAVDANAEKDVFASSAAQHIRGNWSPPSSNVRSTAAASPRVIPVDQNPEFEQFRRQSENNRGFALGRFDFGTSQGSMPSPSSSAFGFMKAPPSPQSMTLPTTQNEQHEGRKDDAGDHEPKPRSPKRLLSTESSIVYDRPRRNSPASFLDQDNYGRTDELAKFAEMRNVRPSLPPRDSSQKLTLSSHRADTLPAHVVDDSKTEGPSMVTPQYIVNILESAVEEVLLLDLRVSTQYARSRIQGSLSLCIPTTLLKRASFTVQKLAETFKDDEEKQKFEQWRSSKHIVVYDANSSQMKDAGTCINTLKKFTSEGWTGGSYIIRGGFQEFASKFPNWISRGSTLVASSPASSAGNEPGFPSIAPVIGGCPMPATQNAANPFFGNIRQNMDLIGGVGQMPVKHPAAMARSFEEELPIWLRKAANEKDNGKLVSDKFLHIEKREQKRMQKALSGQVYYGTPTSGIEAKQSVTLAGIEKGSKNRYNSIWPYEHSRVKLQGVSPGGCDYVNANHVQPSFSNKRYIATQGPLPATFNDFWNVVWQQDVRVIVMLTAEQEGGQLKAHNYWSGKQYGHLHLNTLGERRASLEPSKIHRHGEQSRPALGQRRSTTASPPNKAGYFPTESNTSPSSEQPYVIVRKFTLSNSDEPFERMREITQLQYSHWPDFGAPAHPTHLLGLIEQCDAVCRQVNGGSPSRPDPPNTRPVLVHCSAGCGRTGTFCTVDSVLDMLKRQRQARNARETTPMDLDPTSPNKTTRGDRSASMSMSMSMDEMTMSRRSSSSSSSDEKSSRDDDWVNEEDVDLIEKTVEDFRLQRLSMVQSLRQFVLCYESVLEYLVEQYPKSA</sequence>
<dbReference type="PANTHER" id="PTHR19134">
    <property type="entry name" value="RECEPTOR-TYPE TYROSINE-PROTEIN PHOSPHATASE"/>
    <property type="match status" value="1"/>
</dbReference>
<dbReference type="CDD" id="cd18533">
    <property type="entry name" value="PTP_fungal"/>
    <property type="match status" value="1"/>
</dbReference>
<dbReference type="PROSITE" id="PS00383">
    <property type="entry name" value="TYR_PHOSPHATASE_1"/>
    <property type="match status" value="1"/>
</dbReference>
<protein>
    <recommendedName>
        <fullName evidence="2">protein-tyrosine-phosphatase</fullName>
        <ecNumber evidence="2">3.1.3.48</ecNumber>
    </recommendedName>
</protein>
<organism evidence="7 8">
    <name type="scientific">Didymosphaeria variabile</name>
    <dbReference type="NCBI Taxonomy" id="1932322"/>
    <lineage>
        <taxon>Eukaryota</taxon>
        <taxon>Fungi</taxon>
        <taxon>Dikarya</taxon>
        <taxon>Ascomycota</taxon>
        <taxon>Pezizomycotina</taxon>
        <taxon>Dothideomycetes</taxon>
        <taxon>Pleosporomycetidae</taxon>
        <taxon>Pleosporales</taxon>
        <taxon>Massarineae</taxon>
        <taxon>Didymosphaeriaceae</taxon>
        <taxon>Didymosphaeria</taxon>
    </lineage>
</organism>
<dbReference type="SMART" id="SM00404">
    <property type="entry name" value="PTPc_motif"/>
    <property type="match status" value="1"/>
</dbReference>
<dbReference type="OrthoDB" id="6058203at2759"/>
<dbReference type="AlphaFoldDB" id="A0A9W8XFW1"/>
<feature type="compositionally biased region" description="Polar residues" evidence="3">
    <location>
        <begin position="166"/>
        <end position="175"/>
    </location>
</feature>
<evidence type="ECO:0000256" key="3">
    <source>
        <dbReference type="SAM" id="MobiDB-lite"/>
    </source>
</evidence>
<dbReference type="InterPro" id="IPR050348">
    <property type="entry name" value="Protein-Tyr_Phosphatase"/>
</dbReference>
<dbReference type="SUPFAM" id="SSF52821">
    <property type="entry name" value="Rhodanese/Cell cycle control phosphatase"/>
    <property type="match status" value="1"/>
</dbReference>
<keyword evidence="8" id="KW-1185">Reference proteome</keyword>
<evidence type="ECO:0000256" key="2">
    <source>
        <dbReference type="ARBA" id="ARBA00013064"/>
    </source>
</evidence>
<dbReference type="PROSITE" id="PS50206">
    <property type="entry name" value="RHODANESE_3"/>
    <property type="match status" value="1"/>
</dbReference>
<feature type="domain" description="Tyrosine-protein phosphatase" evidence="4">
    <location>
        <begin position="546"/>
        <end position="898"/>
    </location>
</feature>
<proteinExistence type="inferred from homology"/>
<dbReference type="InterPro" id="IPR003595">
    <property type="entry name" value="Tyr_Pase_cat"/>
</dbReference>
<dbReference type="InterPro" id="IPR000387">
    <property type="entry name" value="Tyr_Pase_dom"/>
</dbReference>
<feature type="compositionally biased region" description="Basic and acidic residues" evidence="3">
    <location>
        <begin position="176"/>
        <end position="192"/>
    </location>
</feature>
<accession>A0A9W8XFW1</accession>
<dbReference type="GO" id="GO:0004725">
    <property type="term" value="F:protein tyrosine phosphatase activity"/>
    <property type="evidence" value="ECO:0007669"/>
    <property type="project" value="UniProtKB-EC"/>
</dbReference>
<dbReference type="InterPro" id="IPR016130">
    <property type="entry name" value="Tyr_Pase_AS"/>
</dbReference>
<feature type="region of interest" description="Disordered" evidence="3">
    <location>
        <begin position="139"/>
        <end position="222"/>
    </location>
</feature>
<feature type="region of interest" description="Disordered" evidence="3">
    <location>
        <begin position="89"/>
        <end position="111"/>
    </location>
</feature>
<dbReference type="FunFam" id="3.40.250.10:FF:000051">
    <property type="entry name" value="Protein tyrosine phosphatase (Pyp1), putative"/>
    <property type="match status" value="1"/>
</dbReference>
<dbReference type="InterPro" id="IPR001763">
    <property type="entry name" value="Rhodanese-like_dom"/>
</dbReference>
<keyword evidence="7" id="KW-0378">Hydrolase</keyword>
<dbReference type="Pfam" id="PF00581">
    <property type="entry name" value="Rhodanese"/>
    <property type="match status" value="1"/>
</dbReference>
<feature type="region of interest" description="Disordered" evidence="3">
    <location>
        <begin position="1"/>
        <end position="71"/>
    </location>
</feature>
<evidence type="ECO:0000256" key="1">
    <source>
        <dbReference type="ARBA" id="ARBA00009649"/>
    </source>
</evidence>
<dbReference type="SUPFAM" id="SSF52799">
    <property type="entry name" value="(Phosphotyrosine protein) phosphatases II"/>
    <property type="match status" value="1"/>
</dbReference>
<dbReference type="PRINTS" id="PR00700">
    <property type="entry name" value="PRTYPHPHTASE"/>
</dbReference>
<reference evidence="7" key="1">
    <citation type="submission" date="2022-10" db="EMBL/GenBank/DDBJ databases">
        <title>Tapping the CABI collections for fungal endophytes: first genome assemblies for Collariella, Neodidymelliopsis, Ascochyta clinopodiicola, Didymella pomorum, Didymosphaeria variabile, Neocosmospora piperis and Neocucurbitaria cava.</title>
        <authorList>
            <person name="Hill R."/>
        </authorList>
    </citation>
    <scope>NUCLEOTIDE SEQUENCE</scope>
    <source>
        <strain evidence="7">IMI 356815</strain>
    </source>
</reference>
<feature type="region of interest" description="Disordered" evidence="3">
    <location>
        <begin position="653"/>
        <end position="694"/>
    </location>
</feature>
<dbReference type="SMART" id="SM00450">
    <property type="entry name" value="RHOD"/>
    <property type="match status" value="1"/>
</dbReference>
<evidence type="ECO:0000259" key="6">
    <source>
        <dbReference type="PROSITE" id="PS50206"/>
    </source>
</evidence>
<comment type="similarity">
    <text evidence="1">Belongs to the protein-tyrosine phosphatase family. Non-receptor class subfamily.</text>
</comment>
<dbReference type="PROSITE" id="PS50055">
    <property type="entry name" value="TYR_PHOSPHATASE_PTP"/>
    <property type="match status" value="1"/>
</dbReference>
<dbReference type="GeneID" id="80912035"/>
<feature type="compositionally biased region" description="Low complexity" evidence="3">
    <location>
        <begin position="144"/>
        <end position="159"/>
    </location>
</feature>
<name>A0A9W8XFW1_9PLEO</name>
<dbReference type="EMBL" id="JAPEUX010000006">
    <property type="protein sequence ID" value="KAJ4349886.1"/>
    <property type="molecule type" value="Genomic_DNA"/>
</dbReference>
<dbReference type="SMART" id="SM00194">
    <property type="entry name" value="PTPc"/>
    <property type="match status" value="1"/>
</dbReference>
<gene>
    <name evidence="7" type="primary">Ptp2</name>
    <name evidence="7" type="ORF">N0V89_008505</name>
</gene>
<dbReference type="InterPro" id="IPR029021">
    <property type="entry name" value="Prot-tyrosine_phosphatase-like"/>
</dbReference>
<comment type="caution">
    <text evidence="7">The sequence shown here is derived from an EMBL/GenBank/DDBJ whole genome shotgun (WGS) entry which is preliminary data.</text>
</comment>
<dbReference type="InterPro" id="IPR036873">
    <property type="entry name" value="Rhodanese-like_dom_sf"/>
</dbReference>
<evidence type="ECO:0000259" key="5">
    <source>
        <dbReference type="PROSITE" id="PS50056"/>
    </source>
</evidence>
<dbReference type="Proteomes" id="UP001140513">
    <property type="component" value="Unassembled WGS sequence"/>
</dbReference>